<name>A0A2L0X1F4_9BURK</name>
<dbReference type="Proteomes" id="UP000253772">
    <property type="component" value="Chromosome c2"/>
</dbReference>
<dbReference type="GO" id="GO:0008743">
    <property type="term" value="F:L-threonine 3-dehydrogenase activity"/>
    <property type="evidence" value="ECO:0007669"/>
    <property type="project" value="TreeGrafter"/>
</dbReference>
<evidence type="ECO:0000313" key="3">
    <source>
        <dbReference type="Proteomes" id="UP000253772"/>
    </source>
</evidence>
<dbReference type="InterPro" id="IPR036291">
    <property type="entry name" value="NAD(P)-bd_dom_sf"/>
</dbReference>
<protein>
    <submittedName>
        <fullName evidence="2">NAD-dependent epimerase/dehydratase family protein</fullName>
    </submittedName>
</protein>
<proteinExistence type="inferred from homology"/>
<dbReference type="GO" id="GO:0006567">
    <property type="term" value="P:L-threonine catabolic process"/>
    <property type="evidence" value="ECO:0007669"/>
    <property type="project" value="TreeGrafter"/>
</dbReference>
<comment type="similarity">
    <text evidence="1">Belongs to the NAD(P)-dependent epimerase/dehydratase family.</text>
</comment>
<dbReference type="PANTHER" id="PTHR42687">
    <property type="entry name" value="L-THREONINE 3-DEHYDROGENASE"/>
    <property type="match status" value="1"/>
</dbReference>
<dbReference type="OrthoDB" id="9779902at2"/>
<reference evidence="2 3" key="1">
    <citation type="submission" date="2019-03" db="EMBL/GenBank/DDBJ databases">
        <title>Comparative insights into the high quality Complete genome sequence of highly metal resistant Cupriavidus metallidurans strain BS1 isolated from a gold-copper mine.</title>
        <authorList>
            <person name="Mazhar H.S."/>
            <person name="Rensing C."/>
        </authorList>
    </citation>
    <scope>NUCLEOTIDE SEQUENCE [LARGE SCALE GENOMIC DNA]</scope>
    <source>
        <strain evidence="2 3">BS1</strain>
    </source>
</reference>
<dbReference type="Gene3D" id="3.40.50.720">
    <property type="entry name" value="NAD(P)-binding Rossmann-like Domain"/>
    <property type="match status" value="1"/>
</dbReference>
<evidence type="ECO:0000256" key="1">
    <source>
        <dbReference type="ARBA" id="ARBA00007637"/>
    </source>
</evidence>
<dbReference type="PANTHER" id="PTHR42687:SF1">
    <property type="entry name" value="L-THREONINE 3-DEHYDROGENASE, MITOCHONDRIAL"/>
    <property type="match status" value="1"/>
</dbReference>
<dbReference type="EMBL" id="CP037901">
    <property type="protein sequence ID" value="QBP12727.1"/>
    <property type="molecule type" value="Genomic_DNA"/>
</dbReference>
<accession>A0A2L0X1F4</accession>
<dbReference type="Pfam" id="PF01370">
    <property type="entry name" value="Epimerase"/>
    <property type="match status" value="1"/>
</dbReference>
<sequence length="333" mass="36702">MTAATTAVPKILIIGANGQLGSELALALAERHGREQVVTSDVVPTGRHVHIAHEMLNVTDRGELTTVIERHGITQIYLLAAALSATGEKAPQWAWNLNMTGLLNVLEAARHHGIERVFWPSSIAAFGPTTPSIDTPQKTVMEPTTVYGISKQAGEGWCRWYFENHGVDVRSVRYPGLISHKTPPGGGTTDYAVDIFHHAVRGEPYTCFLKEDERLPMMYMPDAIRATLELMEAPREQVRERGSYNLAAVSFTPAEIAAAIRLRVPEFEVRYAPDYRQAIAQGWPDSIDDSAARADWGWQPRFGLQEMVDDMLDNLRKSLAVEPAPVAPVATAV</sequence>
<dbReference type="AlphaFoldDB" id="A0A2L0X1F4"/>
<gene>
    <name evidence="2" type="ORF">DDF84_023895</name>
</gene>
<evidence type="ECO:0000313" key="2">
    <source>
        <dbReference type="EMBL" id="QBP12727.1"/>
    </source>
</evidence>
<dbReference type="SUPFAM" id="SSF51735">
    <property type="entry name" value="NAD(P)-binding Rossmann-fold domains"/>
    <property type="match status" value="1"/>
</dbReference>
<dbReference type="RefSeq" id="WP_017514366.1">
    <property type="nucleotide sequence ID" value="NZ_CP026544.1"/>
</dbReference>
<organism evidence="2 3">
    <name type="scientific">Cupriavidus metallidurans</name>
    <dbReference type="NCBI Taxonomy" id="119219"/>
    <lineage>
        <taxon>Bacteria</taxon>
        <taxon>Pseudomonadati</taxon>
        <taxon>Pseudomonadota</taxon>
        <taxon>Betaproteobacteria</taxon>
        <taxon>Burkholderiales</taxon>
        <taxon>Burkholderiaceae</taxon>
        <taxon>Cupriavidus</taxon>
    </lineage>
</organism>
<dbReference type="InterPro" id="IPR001509">
    <property type="entry name" value="Epimerase_deHydtase"/>
</dbReference>
<dbReference type="InterPro" id="IPR051225">
    <property type="entry name" value="NAD(P)_epim/dehydratase"/>
</dbReference>